<dbReference type="GO" id="GO:0005743">
    <property type="term" value="C:mitochondrial inner membrane"/>
    <property type="evidence" value="ECO:0007669"/>
    <property type="project" value="UniProtKB-SubCell"/>
</dbReference>
<feature type="compositionally biased region" description="Basic and acidic residues" evidence="10">
    <location>
        <begin position="101"/>
        <end position="125"/>
    </location>
</feature>
<evidence type="ECO:0000256" key="5">
    <source>
        <dbReference type="ARBA" id="ARBA00022840"/>
    </source>
</evidence>
<dbReference type="EMBL" id="QCYY01000677">
    <property type="protein sequence ID" value="ROT83489.1"/>
    <property type="molecule type" value="Genomic_DNA"/>
</dbReference>
<keyword evidence="5" id="KW-0067">ATP-binding</keyword>
<reference evidence="12 13" key="1">
    <citation type="submission" date="2018-04" db="EMBL/GenBank/DDBJ databases">
        <authorList>
            <person name="Zhang X."/>
            <person name="Yuan J."/>
            <person name="Li F."/>
            <person name="Xiang J."/>
        </authorList>
    </citation>
    <scope>NUCLEOTIDE SEQUENCE [LARGE SCALE GENOMIC DNA]</scope>
    <source>
        <tissue evidence="12">Muscle</tissue>
    </source>
</reference>
<evidence type="ECO:0000256" key="9">
    <source>
        <dbReference type="ARBA" id="ARBA00023271"/>
    </source>
</evidence>
<reference evidence="12 13" key="2">
    <citation type="submission" date="2019-01" db="EMBL/GenBank/DDBJ databases">
        <title>The decoding of complex shrimp genome reveals the adaptation for benthos swimmer, frequently molting mechanism and breeding impact on genome.</title>
        <authorList>
            <person name="Sun Y."/>
            <person name="Gao Y."/>
            <person name="Yu Y."/>
        </authorList>
    </citation>
    <scope>NUCLEOTIDE SEQUENCE [LARGE SCALE GENOMIC DNA]</scope>
    <source>
        <tissue evidence="12">Muscle</tissue>
    </source>
</reference>
<feature type="domain" description="AAA+ ATPase" evidence="11">
    <location>
        <begin position="353"/>
        <end position="488"/>
    </location>
</feature>
<dbReference type="GO" id="GO:0042645">
    <property type="term" value="C:mitochondrial nucleoid"/>
    <property type="evidence" value="ECO:0007669"/>
    <property type="project" value="UniProtKB-SubCell"/>
</dbReference>
<gene>
    <name evidence="12" type="ORF">C7M84_023332</name>
</gene>
<dbReference type="SMART" id="SM00382">
    <property type="entry name" value="AAA"/>
    <property type="match status" value="1"/>
</dbReference>
<dbReference type="GO" id="GO:0008270">
    <property type="term" value="F:zinc ion binding"/>
    <property type="evidence" value="ECO:0007669"/>
    <property type="project" value="TreeGrafter"/>
</dbReference>
<protein>
    <submittedName>
        <fullName evidence="12">Putative ATPase family AAA domain-containing protein 3-like</fullName>
    </submittedName>
</protein>
<dbReference type="OrthoDB" id="199596at2759"/>
<dbReference type="Proteomes" id="UP000283509">
    <property type="component" value="Unassembled WGS sequence"/>
</dbReference>
<evidence type="ECO:0000256" key="4">
    <source>
        <dbReference type="ARBA" id="ARBA00022792"/>
    </source>
</evidence>
<dbReference type="AlphaFoldDB" id="A0A3R7PE90"/>
<name>A0A3R7PE90_PENVA</name>
<keyword evidence="13" id="KW-1185">Reference proteome</keyword>
<evidence type="ECO:0000313" key="13">
    <source>
        <dbReference type="Proteomes" id="UP000283509"/>
    </source>
</evidence>
<keyword evidence="9" id="KW-1135">Mitochondrion nucleoid</keyword>
<dbReference type="GO" id="GO:0007005">
    <property type="term" value="P:mitochondrion organization"/>
    <property type="evidence" value="ECO:0007669"/>
    <property type="project" value="TreeGrafter"/>
</dbReference>
<keyword evidence="6" id="KW-0175">Coiled coil</keyword>
<sequence>MSWLFGMNQRPQDFSQFVPPPGASGGDGGPDGPNDRGKGNSSMEAYRFDSAALERAAKAAKDLEKSAFAKEALSLSLMQEETKQKEIMTKAKEMEVQIEAAKAEGKRIEQEERRKTLQEQSKLDQQKSQYQDQLARKRYEDQLAQQQRMNEDNLRRQEESVAKQEAMRKATIEHELEQRHKYDLKRIEAEMTSKAKVDRENQDLTLEQIRVRAAEDRETTLKSMIEKRETILSSIKTAGAAIGTGIDAFLSEPAKIQAAVAGLVALTAGYYGAKGSLGIMFRFMEARLAKPSLVRETSRISAFDVVRHPVQTVKKIQKRPEDVLEGVVLNPSLEERVRDIAIATKNTKFNKGMYRNILLHGPPGTGKTLFAKKLAMHSGMDYAIMTGGDIALLGRESVGAIHKVFDWAGTSRKGLILFIDEAEGFLRKRHENISEELRMAISAFLYRTGTQTDKRLKVAEFDYSGACTKVADLTDGMSGREITNLALDWQMTTYASRDGVFSEEIMLKRAQAAVQHKKHKVSWRSAHETKKTVFSAAVIAAVENANSAPPSKPEPVS</sequence>
<evidence type="ECO:0000256" key="6">
    <source>
        <dbReference type="ARBA" id="ARBA00023054"/>
    </source>
</evidence>
<dbReference type="GO" id="GO:0005524">
    <property type="term" value="F:ATP binding"/>
    <property type="evidence" value="ECO:0007669"/>
    <property type="project" value="UniProtKB-KW"/>
</dbReference>
<evidence type="ECO:0000256" key="7">
    <source>
        <dbReference type="ARBA" id="ARBA00023128"/>
    </source>
</evidence>
<evidence type="ECO:0000256" key="10">
    <source>
        <dbReference type="SAM" id="MobiDB-lite"/>
    </source>
</evidence>
<keyword evidence="7" id="KW-0496">Mitochondrion</keyword>
<keyword evidence="8" id="KW-0472">Membrane</keyword>
<accession>A0A3R7PE90</accession>
<dbReference type="InterPro" id="IPR021911">
    <property type="entry name" value="ATAD3_N"/>
</dbReference>
<feature type="region of interest" description="Disordered" evidence="10">
    <location>
        <begin position="1"/>
        <end position="45"/>
    </location>
</feature>
<evidence type="ECO:0000259" key="11">
    <source>
        <dbReference type="SMART" id="SM00382"/>
    </source>
</evidence>
<dbReference type="Pfam" id="PF12037">
    <property type="entry name" value="ATAD3_N"/>
    <property type="match status" value="1"/>
</dbReference>
<evidence type="ECO:0000313" key="12">
    <source>
        <dbReference type="EMBL" id="ROT83489.1"/>
    </source>
</evidence>
<evidence type="ECO:0000256" key="1">
    <source>
        <dbReference type="ARBA" id="ARBA00004273"/>
    </source>
</evidence>
<dbReference type="Pfam" id="PF00004">
    <property type="entry name" value="AAA"/>
    <property type="match status" value="1"/>
</dbReference>
<evidence type="ECO:0000256" key="2">
    <source>
        <dbReference type="ARBA" id="ARBA00004436"/>
    </source>
</evidence>
<feature type="compositionally biased region" description="Basic and acidic residues" evidence="10">
    <location>
        <begin position="149"/>
        <end position="174"/>
    </location>
</feature>
<dbReference type="InterPro" id="IPR027417">
    <property type="entry name" value="P-loop_NTPase"/>
</dbReference>
<dbReference type="PANTHER" id="PTHR23075:SF0">
    <property type="entry name" value="ATPASE FAMILY AAA DOMAIN-CONTAINING PROTEIN 3"/>
    <property type="match status" value="1"/>
</dbReference>
<proteinExistence type="predicted"/>
<dbReference type="PANTHER" id="PTHR23075">
    <property type="entry name" value="PUTATIVE ATP-ASE"/>
    <property type="match status" value="1"/>
</dbReference>
<evidence type="ECO:0000256" key="8">
    <source>
        <dbReference type="ARBA" id="ARBA00023136"/>
    </source>
</evidence>
<keyword evidence="4" id="KW-0999">Mitochondrion inner membrane</keyword>
<dbReference type="GO" id="GO:0016887">
    <property type="term" value="F:ATP hydrolysis activity"/>
    <property type="evidence" value="ECO:0007669"/>
    <property type="project" value="InterPro"/>
</dbReference>
<comment type="subcellular location">
    <subcellularLocation>
        <location evidence="1">Mitochondrion inner membrane</location>
    </subcellularLocation>
    <subcellularLocation>
        <location evidence="2">Mitochondrion matrix</location>
        <location evidence="2">Mitochondrion nucleoid</location>
    </subcellularLocation>
</comment>
<organism evidence="12 13">
    <name type="scientific">Penaeus vannamei</name>
    <name type="common">Whiteleg shrimp</name>
    <name type="synonym">Litopenaeus vannamei</name>
    <dbReference type="NCBI Taxonomy" id="6689"/>
    <lineage>
        <taxon>Eukaryota</taxon>
        <taxon>Metazoa</taxon>
        <taxon>Ecdysozoa</taxon>
        <taxon>Arthropoda</taxon>
        <taxon>Crustacea</taxon>
        <taxon>Multicrustacea</taxon>
        <taxon>Malacostraca</taxon>
        <taxon>Eumalacostraca</taxon>
        <taxon>Eucarida</taxon>
        <taxon>Decapoda</taxon>
        <taxon>Dendrobranchiata</taxon>
        <taxon>Penaeoidea</taxon>
        <taxon>Penaeidae</taxon>
        <taxon>Penaeus</taxon>
    </lineage>
</organism>
<dbReference type="STRING" id="6689.A0A3R7PE90"/>
<dbReference type="InterPro" id="IPR003593">
    <property type="entry name" value="AAA+_ATPase"/>
</dbReference>
<feature type="region of interest" description="Disordered" evidence="10">
    <location>
        <begin position="101"/>
        <end position="174"/>
    </location>
</feature>
<keyword evidence="3" id="KW-0547">Nucleotide-binding</keyword>
<evidence type="ECO:0000256" key="3">
    <source>
        <dbReference type="ARBA" id="ARBA00022741"/>
    </source>
</evidence>
<comment type="caution">
    <text evidence="12">The sequence shown here is derived from an EMBL/GenBank/DDBJ whole genome shotgun (WGS) entry which is preliminary data.</text>
</comment>
<dbReference type="InterPro" id="IPR003959">
    <property type="entry name" value="ATPase_AAA_core"/>
</dbReference>
<dbReference type="Gene3D" id="3.40.50.300">
    <property type="entry name" value="P-loop containing nucleotide triphosphate hydrolases"/>
    <property type="match status" value="1"/>
</dbReference>
<dbReference type="SUPFAM" id="SSF52540">
    <property type="entry name" value="P-loop containing nucleoside triphosphate hydrolases"/>
    <property type="match status" value="1"/>
</dbReference>